<keyword evidence="2" id="KW-1160">Virus entry into host cell</keyword>
<proteinExistence type="predicted"/>
<protein>
    <submittedName>
        <fullName evidence="4">Portal protein</fullName>
    </submittedName>
</protein>
<organism evidence="4">
    <name type="scientific">Siphoviridae sp. ctt1f11</name>
    <dbReference type="NCBI Taxonomy" id="2827959"/>
    <lineage>
        <taxon>Viruses</taxon>
        <taxon>Duplodnaviria</taxon>
        <taxon>Heunggongvirae</taxon>
        <taxon>Uroviricota</taxon>
        <taxon>Caudoviricetes</taxon>
    </lineage>
</organism>
<name>A0A8S5SDI1_9CAUD</name>
<keyword evidence="2" id="KW-1171">Viral genome ejection through host cell envelope</keyword>
<dbReference type="InterPro" id="IPR006944">
    <property type="entry name" value="Phage/GTA_portal"/>
</dbReference>
<accession>A0A8S5SDI1</accession>
<evidence type="ECO:0000256" key="3">
    <source>
        <dbReference type="ARBA" id="ARBA00023219"/>
    </source>
</evidence>
<sequence>MKLKEWLADKLGISQINGSGSSYPLGSPTILQGLGGNDIYLSDFINNCIDRTASEISKIKIKSVVVGEGTAVANDDITRLFRYKPNEYQTTSDFLAAIEWTRRKHMNCWIYPKYEWRRTASGNLIKWYKAFYVLSPKTVDVGIGDDYIEIKMTFADGSTFTLPESELINIKWRRGTNMVLGGNDYGRPDDANVMHSVDALHKTIEGLPKSIEASLQIKGVYAAKSILDGEKLNSTRDSFESHIMKSKTGIIATDLVGDFTPIKIDFAQVDSGTLKFLKENVCERYGVSLAILSGEYDSEDYTSFYQSCIEPFIKQFEEAFTAHCFTEREKDVGHQVRCYFLMLQRLTPQDSISLATLATNTGLMYLDEIRTELFGLEPLPDGEGHTRMQSLNFVNTDNAADYQVGKERNDNE</sequence>
<keyword evidence="1" id="KW-1188">Viral release from host cell</keyword>
<keyword evidence="1" id="KW-0118">Viral capsid assembly</keyword>
<dbReference type="EMBL" id="BK032573">
    <property type="protein sequence ID" value="DAF48743.1"/>
    <property type="molecule type" value="Genomic_DNA"/>
</dbReference>
<keyword evidence="3" id="KW-0231">Viral genome packaging</keyword>
<keyword evidence="2" id="KW-1162">Viral penetration into host cytoplasm</keyword>
<dbReference type="Pfam" id="PF04860">
    <property type="entry name" value="Phage_portal"/>
    <property type="match status" value="1"/>
</dbReference>
<reference evidence="4" key="1">
    <citation type="journal article" date="2021" name="Proc. Natl. Acad. Sci. U.S.A.">
        <title>A Catalog of Tens of Thousands of Viruses from Human Metagenomes Reveals Hidden Associations with Chronic Diseases.</title>
        <authorList>
            <person name="Tisza M.J."/>
            <person name="Buck C.B."/>
        </authorList>
    </citation>
    <scope>NUCLEOTIDE SEQUENCE</scope>
    <source>
        <strain evidence="4">Ctt1f11</strain>
    </source>
</reference>
<evidence type="ECO:0000256" key="2">
    <source>
        <dbReference type="ARBA" id="ARBA00023009"/>
    </source>
</evidence>
<evidence type="ECO:0000256" key="1">
    <source>
        <dbReference type="ARBA" id="ARBA00022950"/>
    </source>
</evidence>
<evidence type="ECO:0000313" key="4">
    <source>
        <dbReference type="EMBL" id="DAF48743.1"/>
    </source>
</evidence>